<keyword evidence="2" id="KW-1185">Reference proteome</keyword>
<dbReference type="InParanoid" id="A0A2H3DCG6"/>
<evidence type="ECO:0000313" key="1">
    <source>
        <dbReference type="EMBL" id="PBK85953.1"/>
    </source>
</evidence>
<evidence type="ECO:0000313" key="2">
    <source>
        <dbReference type="Proteomes" id="UP000217790"/>
    </source>
</evidence>
<name>A0A2H3DCG6_ARMGA</name>
<dbReference type="Proteomes" id="UP000217790">
    <property type="component" value="Unassembled WGS sequence"/>
</dbReference>
<protein>
    <submittedName>
        <fullName evidence="1">Uncharacterized protein</fullName>
    </submittedName>
</protein>
<dbReference type="AlphaFoldDB" id="A0A2H3DCG6"/>
<proteinExistence type="predicted"/>
<gene>
    <name evidence="1" type="ORF">ARMGADRAFT_1035935</name>
</gene>
<accession>A0A2H3DCG6</accession>
<sequence length="126" mass="14293">MCGCENSKNLGSRKPKQGSSWIFKQMIYFTGILKTCIKHLSFIAFVQASPTCYTLHSTNKGTPNDVKCWKRDMEGIVSTLAECLKKKKGSHNDINQFQPSYWGLETKNGSEWLSDPNMDIELGYMT</sequence>
<organism evidence="1 2">
    <name type="scientific">Armillaria gallica</name>
    <name type="common">Bulbous honey fungus</name>
    <name type="synonym">Armillaria bulbosa</name>
    <dbReference type="NCBI Taxonomy" id="47427"/>
    <lineage>
        <taxon>Eukaryota</taxon>
        <taxon>Fungi</taxon>
        <taxon>Dikarya</taxon>
        <taxon>Basidiomycota</taxon>
        <taxon>Agaricomycotina</taxon>
        <taxon>Agaricomycetes</taxon>
        <taxon>Agaricomycetidae</taxon>
        <taxon>Agaricales</taxon>
        <taxon>Marasmiineae</taxon>
        <taxon>Physalacriaceae</taxon>
        <taxon>Armillaria</taxon>
    </lineage>
</organism>
<reference evidence="2" key="1">
    <citation type="journal article" date="2017" name="Nat. Ecol. Evol.">
        <title>Genome expansion and lineage-specific genetic innovations in the forest pathogenic fungi Armillaria.</title>
        <authorList>
            <person name="Sipos G."/>
            <person name="Prasanna A.N."/>
            <person name="Walter M.C."/>
            <person name="O'Connor E."/>
            <person name="Balint B."/>
            <person name="Krizsan K."/>
            <person name="Kiss B."/>
            <person name="Hess J."/>
            <person name="Varga T."/>
            <person name="Slot J."/>
            <person name="Riley R."/>
            <person name="Boka B."/>
            <person name="Rigling D."/>
            <person name="Barry K."/>
            <person name="Lee J."/>
            <person name="Mihaltcheva S."/>
            <person name="LaButti K."/>
            <person name="Lipzen A."/>
            <person name="Waldron R."/>
            <person name="Moloney N.M."/>
            <person name="Sperisen C."/>
            <person name="Kredics L."/>
            <person name="Vagvoelgyi C."/>
            <person name="Patrignani A."/>
            <person name="Fitzpatrick D."/>
            <person name="Nagy I."/>
            <person name="Doyle S."/>
            <person name="Anderson J.B."/>
            <person name="Grigoriev I.V."/>
            <person name="Gueldener U."/>
            <person name="Muensterkoetter M."/>
            <person name="Nagy L.G."/>
        </authorList>
    </citation>
    <scope>NUCLEOTIDE SEQUENCE [LARGE SCALE GENOMIC DNA]</scope>
    <source>
        <strain evidence="2">Ar21-2</strain>
    </source>
</reference>
<dbReference type="EMBL" id="KZ293687">
    <property type="protein sequence ID" value="PBK85953.1"/>
    <property type="molecule type" value="Genomic_DNA"/>
</dbReference>